<evidence type="ECO:0000256" key="3">
    <source>
        <dbReference type="ARBA" id="ARBA00022737"/>
    </source>
</evidence>
<dbReference type="InterPro" id="IPR046342">
    <property type="entry name" value="CBS_dom_sf"/>
</dbReference>
<evidence type="ECO:0000256" key="5">
    <source>
        <dbReference type="ARBA" id="ARBA00023122"/>
    </source>
</evidence>
<dbReference type="OrthoDB" id="9798188at2"/>
<keyword evidence="6 8" id="KW-0472">Membrane</keyword>
<evidence type="ECO:0000259" key="10">
    <source>
        <dbReference type="PROSITE" id="PS51371"/>
    </source>
</evidence>
<evidence type="ECO:0000256" key="7">
    <source>
        <dbReference type="PROSITE-ProRule" id="PRU00703"/>
    </source>
</evidence>
<keyword evidence="5 7" id="KW-0129">CBS domain</keyword>
<evidence type="ECO:0000313" key="12">
    <source>
        <dbReference type="EMBL" id="TWU55339.1"/>
    </source>
</evidence>
<name>A0A5C6F677_9BACT</name>
<dbReference type="GO" id="GO:0005886">
    <property type="term" value="C:plasma membrane"/>
    <property type="evidence" value="ECO:0007669"/>
    <property type="project" value="TreeGrafter"/>
</dbReference>
<feature type="domain" description="CNNM transmembrane" evidence="11">
    <location>
        <begin position="22"/>
        <end position="203"/>
    </location>
</feature>
<evidence type="ECO:0000256" key="6">
    <source>
        <dbReference type="ARBA" id="ARBA00023136"/>
    </source>
</evidence>
<dbReference type="Gene3D" id="3.10.580.10">
    <property type="entry name" value="CBS-domain"/>
    <property type="match status" value="1"/>
</dbReference>
<dbReference type="PANTHER" id="PTHR22777:SF4">
    <property type="entry name" value="UPF0053 PROTEIN SLL1254"/>
    <property type="match status" value="1"/>
</dbReference>
<dbReference type="RefSeq" id="WP_146533547.1">
    <property type="nucleotide sequence ID" value="NZ_SJPX01000002.1"/>
</dbReference>
<comment type="subcellular location">
    <subcellularLocation>
        <location evidence="1">Membrane</location>
        <topology evidence="1">Multi-pass membrane protein</topology>
    </subcellularLocation>
</comment>
<comment type="caution">
    <text evidence="12">The sequence shown here is derived from an EMBL/GenBank/DDBJ whole genome shotgun (WGS) entry which is preliminary data.</text>
</comment>
<accession>A0A5C6F677</accession>
<feature type="transmembrane region" description="Helical" evidence="9">
    <location>
        <begin position="113"/>
        <end position="132"/>
    </location>
</feature>
<gene>
    <name evidence="12" type="primary">corC_2</name>
    <name evidence="12" type="ORF">Poly59_16360</name>
</gene>
<feature type="transmembrane region" description="Helical" evidence="9">
    <location>
        <begin position="83"/>
        <end position="101"/>
    </location>
</feature>
<protein>
    <submittedName>
        <fullName evidence="12">Magnesium and cobalt efflux protein CorC</fullName>
    </submittedName>
</protein>
<dbReference type="CDD" id="cd04590">
    <property type="entry name" value="CBS_pair_CorC_HlyC_assoc"/>
    <property type="match status" value="1"/>
</dbReference>
<dbReference type="Proteomes" id="UP000317977">
    <property type="component" value="Unassembled WGS sequence"/>
</dbReference>
<dbReference type="EMBL" id="SJPX01000002">
    <property type="protein sequence ID" value="TWU55339.1"/>
    <property type="molecule type" value="Genomic_DNA"/>
</dbReference>
<feature type="transmembrane region" description="Helical" evidence="9">
    <location>
        <begin position="144"/>
        <end position="164"/>
    </location>
</feature>
<dbReference type="AlphaFoldDB" id="A0A5C6F677"/>
<dbReference type="Pfam" id="PF01595">
    <property type="entry name" value="CNNM"/>
    <property type="match status" value="1"/>
</dbReference>
<feature type="domain" description="CBS" evidence="10">
    <location>
        <begin position="287"/>
        <end position="345"/>
    </location>
</feature>
<dbReference type="PANTHER" id="PTHR22777">
    <property type="entry name" value="HEMOLYSIN-RELATED"/>
    <property type="match status" value="1"/>
</dbReference>
<feature type="transmembrane region" description="Helical" evidence="9">
    <location>
        <begin position="31"/>
        <end position="62"/>
    </location>
</feature>
<organism evidence="12 13">
    <name type="scientific">Rubripirellula reticaptiva</name>
    <dbReference type="NCBI Taxonomy" id="2528013"/>
    <lineage>
        <taxon>Bacteria</taxon>
        <taxon>Pseudomonadati</taxon>
        <taxon>Planctomycetota</taxon>
        <taxon>Planctomycetia</taxon>
        <taxon>Pirellulales</taxon>
        <taxon>Pirellulaceae</taxon>
        <taxon>Rubripirellula</taxon>
    </lineage>
</organism>
<evidence type="ECO:0000256" key="1">
    <source>
        <dbReference type="ARBA" id="ARBA00004141"/>
    </source>
</evidence>
<dbReference type="PROSITE" id="PS51371">
    <property type="entry name" value="CBS"/>
    <property type="match status" value="2"/>
</dbReference>
<evidence type="ECO:0000256" key="8">
    <source>
        <dbReference type="PROSITE-ProRule" id="PRU01193"/>
    </source>
</evidence>
<sequence>MLYPILAIVPASVDAAAIPNATGFEWFMLAFYLSLAVGVSFLCSLLEAGILSLPASQIEVLAQSGKKSGLKLRAMKNNIDRPLSAILTLNTIAHTIGAAGTGAQILKIGGSEWVALGSVIITVLILVLSEIIPKSLGAAYAKRLAPFTAWAIQVMIWITLPVIIPLQWISRALGGGHGAVMTRAEFAVTAELGGTAGVLNPAENLVIRNLLTLGQVTVHDVMTPRPVMFTLSRELTVNQALAQYPEIRFSRIPLHQGNSDHLVGHVTRHAILKASHHEQGERTLGDLMKPLGEVQENESVAAILERMTAQREHIVAVKDEFGGTSGLVTLEDCIETLLGVEIVDETDSVEDMREAARALMARRRDNADD</sequence>
<dbReference type="InterPro" id="IPR000644">
    <property type="entry name" value="CBS_dom"/>
</dbReference>
<dbReference type="SUPFAM" id="SSF54631">
    <property type="entry name" value="CBS-domain pair"/>
    <property type="match status" value="1"/>
</dbReference>
<reference evidence="12 13" key="1">
    <citation type="submission" date="2019-02" db="EMBL/GenBank/DDBJ databases">
        <title>Deep-cultivation of Planctomycetes and their phenomic and genomic characterization uncovers novel biology.</title>
        <authorList>
            <person name="Wiegand S."/>
            <person name="Jogler M."/>
            <person name="Boedeker C."/>
            <person name="Pinto D."/>
            <person name="Vollmers J."/>
            <person name="Rivas-Marin E."/>
            <person name="Kohn T."/>
            <person name="Peeters S.H."/>
            <person name="Heuer A."/>
            <person name="Rast P."/>
            <person name="Oberbeckmann S."/>
            <person name="Bunk B."/>
            <person name="Jeske O."/>
            <person name="Meyerdierks A."/>
            <person name="Storesund J.E."/>
            <person name="Kallscheuer N."/>
            <person name="Luecker S."/>
            <person name="Lage O.M."/>
            <person name="Pohl T."/>
            <person name="Merkel B.J."/>
            <person name="Hornburger P."/>
            <person name="Mueller R.-W."/>
            <person name="Bruemmer F."/>
            <person name="Labrenz M."/>
            <person name="Spormann A.M."/>
            <person name="Op Den Camp H."/>
            <person name="Overmann J."/>
            <person name="Amann R."/>
            <person name="Jetten M.S.M."/>
            <person name="Mascher T."/>
            <person name="Medema M.H."/>
            <person name="Devos D.P."/>
            <person name="Kaster A.-K."/>
            <person name="Ovreas L."/>
            <person name="Rohde M."/>
            <person name="Galperin M.Y."/>
            <person name="Jogler C."/>
        </authorList>
    </citation>
    <scope>NUCLEOTIDE SEQUENCE [LARGE SCALE GENOMIC DNA]</scope>
    <source>
        <strain evidence="12 13">Poly59</strain>
    </source>
</reference>
<dbReference type="InterPro" id="IPR002550">
    <property type="entry name" value="CNNM"/>
</dbReference>
<dbReference type="PROSITE" id="PS51846">
    <property type="entry name" value="CNNM"/>
    <property type="match status" value="1"/>
</dbReference>
<keyword evidence="3" id="KW-0677">Repeat</keyword>
<keyword evidence="13" id="KW-1185">Reference proteome</keyword>
<feature type="domain" description="CBS" evidence="10">
    <location>
        <begin position="222"/>
        <end position="281"/>
    </location>
</feature>
<dbReference type="Pfam" id="PF00571">
    <property type="entry name" value="CBS"/>
    <property type="match status" value="2"/>
</dbReference>
<evidence type="ECO:0000256" key="2">
    <source>
        <dbReference type="ARBA" id="ARBA00022692"/>
    </source>
</evidence>
<evidence type="ECO:0000256" key="4">
    <source>
        <dbReference type="ARBA" id="ARBA00022989"/>
    </source>
</evidence>
<keyword evidence="4 8" id="KW-1133">Transmembrane helix</keyword>
<evidence type="ECO:0000256" key="9">
    <source>
        <dbReference type="SAM" id="Phobius"/>
    </source>
</evidence>
<proteinExistence type="predicted"/>
<dbReference type="InterPro" id="IPR044751">
    <property type="entry name" value="Ion_transp-like_CBS"/>
</dbReference>
<keyword evidence="2 8" id="KW-0812">Transmembrane</keyword>
<evidence type="ECO:0000259" key="11">
    <source>
        <dbReference type="PROSITE" id="PS51846"/>
    </source>
</evidence>
<evidence type="ECO:0000313" key="13">
    <source>
        <dbReference type="Proteomes" id="UP000317977"/>
    </source>
</evidence>